<keyword evidence="2" id="KW-1185">Reference proteome</keyword>
<reference evidence="1" key="1">
    <citation type="submission" date="2020-08" db="EMBL/GenBank/DDBJ databases">
        <title>Multicomponent nature underlies the extraordinary mechanical properties of spider dragline silk.</title>
        <authorList>
            <person name="Kono N."/>
            <person name="Nakamura H."/>
            <person name="Mori M."/>
            <person name="Yoshida Y."/>
            <person name="Ohtoshi R."/>
            <person name="Malay A.D."/>
            <person name="Moran D.A.P."/>
            <person name="Tomita M."/>
            <person name="Numata K."/>
            <person name="Arakawa K."/>
        </authorList>
    </citation>
    <scope>NUCLEOTIDE SEQUENCE</scope>
</reference>
<proteinExistence type="predicted"/>
<organism evidence="1 2">
    <name type="scientific">Nephila pilipes</name>
    <name type="common">Giant wood spider</name>
    <name type="synonym">Nephila maculata</name>
    <dbReference type="NCBI Taxonomy" id="299642"/>
    <lineage>
        <taxon>Eukaryota</taxon>
        <taxon>Metazoa</taxon>
        <taxon>Ecdysozoa</taxon>
        <taxon>Arthropoda</taxon>
        <taxon>Chelicerata</taxon>
        <taxon>Arachnida</taxon>
        <taxon>Araneae</taxon>
        <taxon>Araneomorphae</taxon>
        <taxon>Entelegynae</taxon>
        <taxon>Araneoidea</taxon>
        <taxon>Nephilidae</taxon>
        <taxon>Nephila</taxon>
    </lineage>
</organism>
<comment type="caution">
    <text evidence="1">The sequence shown here is derived from an EMBL/GenBank/DDBJ whole genome shotgun (WGS) entry which is preliminary data.</text>
</comment>
<evidence type="ECO:0000313" key="2">
    <source>
        <dbReference type="Proteomes" id="UP000887013"/>
    </source>
</evidence>
<dbReference type="AlphaFoldDB" id="A0A8X6PF30"/>
<accession>A0A8X6PF30</accession>
<dbReference type="EMBL" id="BMAW01067850">
    <property type="protein sequence ID" value="GFT61639.1"/>
    <property type="molecule type" value="Genomic_DNA"/>
</dbReference>
<dbReference type="Pfam" id="PF05380">
    <property type="entry name" value="Peptidase_A17"/>
    <property type="match status" value="1"/>
</dbReference>
<evidence type="ECO:0000313" key="1">
    <source>
        <dbReference type="EMBL" id="GFT61639.1"/>
    </source>
</evidence>
<protein>
    <submittedName>
        <fullName evidence="1">Uncharacterized protein</fullName>
    </submittedName>
</protein>
<gene>
    <name evidence="1" type="primary">AVEN_94803_1</name>
    <name evidence="1" type="ORF">NPIL_407531</name>
</gene>
<name>A0A8X6PF30_NEPPI</name>
<dbReference type="InterPro" id="IPR008042">
    <property type="entry name" value="Retrotrans_Pao"/>
</dbReference>
<dbReference type="PANTHER" id="PTHR47331">
    <property type="entry name" value="PHD-TYPE DOMAIN-CONTAINING PROTEIN"/>
    <property type="match status" value="1"/>
</dbReference>
<sequence>MESSTASALVSLQKPVIDSGSQSTYVSEKIMTQLNAFLLRTETVIHALFGGDETKPKSQSICNREETEINLLIGADVIGNIVILECDLTAVKMKLGWTVFGKGLCRIENILPTPSVHSMPLPANKVWELQVIGKSSKTEKEKNEFTLKDFNDKIKILPDERYDCKHTSKNSGDTSVMGIIWNLDEDTLKCKIDFEILSWGTKINKRLILSTVQNLYDPIGVLTLTALLLKLIVQSLWKSYFSWDEELPPSVVIRFSKWLNEMYLLKDVTLPLLMNFNKTSGLHAFVDAYNEGILRVKAKISNRDDEICLLNSILLPDKMPTCKSISAYKKRDRKIQATKFSIRARTHRSCGISTSIRGFLLLPHLSGSVLQMARSISTGRDFSRGRGQGLRH</sequence>
<dbReference type="Proteomes" id="UP000887013">
    <property type="component" value="Unassembled WGS sequence"/>
</dbReference>